<feature type="transmembrane region" description="Helical" evidence="10">
    <location>
        <begin position="312"/>
        <end position="333"/>
    </location>
</feature>
<feature type="transmembrane region" description="Helical" evidence="10">
    <location>
        <begin position="709"/>
        <end position="737"/>
    </location>
</feature>
<dbReference type="GO" id="GO:0005743">
    <property type="term" value="C:mitochondrial inner membrane"/>
    <property type="evidence" value="ECO:0007669"/>
    <property type="project" value="TreeGrafter"/>
</dbReference>
<dbReference type="SUPFAM" id="SSF90123">
    <property type="entry name" value="ABC transporter transmembrane region"/>
    <property type="match status" value="2"/>
</dbReference>
<feature type="transmembrane region" description="Helical" evidence="10">
    <location>
        <begin position="827"/>
        <end position="850"/>
    </location>
</feature>
<dbReference type="PROSITE" id="PS50929">
    <property type="entry name" value="ABC_TM1F"/>
    <property type="match status" value="2"/>
</dbReference>
<dbReference type="PANTHER" id="PTHR43394:SF11">
    <property type="entry name" value="ATP-BINDING CASSETTE TRANSPORTER"/>
    <property type="match status" value="1"/>
</dbReference>
<name>A0A8H3EHQ5_9LECA</name>
<proteinExistence type="inferred from homology"/>
<dbReference type="InterPro" id="IPR011527">
    <property type="entry name" value="ABC1_TM_dom"/>
</dbReference>
<evidence type="ECO:0000313" key="13">
    <source>
        <dbReference type="EMBL" id="CAF9905459.1"/>
    </source>
</evidence>
<feature type="transmembrane region" description="Helical" evidence="10">
    <location>
        <begin position="48"/>
        <end position="79"/>
    </location>
</feature>
<dbReference type="InterPro" id="IPR039421">
    <property type="entry name" value="Type_1_exporter"/>
</dbReference>
<dbReference type="InterPro" id="IPR003439">
    <property type="entry name" value="ABC_transporter-like_ATP-bd"/>
</dbReference>
<comment type="similarity">
    <text evidence="2">Belongs to the ABC transporter superfamily. ABCB family. Multidrug resistance exporter (TC 3.A.1.201) subfamily.</text>
</comment>
<dbReference type="GO" id="GO:0015421">
    <property type="term" value="F:ABC-type oligopeptide transporter activity"/>
    <property type="evidence" value="ECO:0007669"/>
    <property type="project" value="TreeGrafter"/>
</dbReference>
<feature type="transmembrane region" description="Helical" evidence="10">
    <location>
        <begin position="943"/>
        <end position="962"/>
    </location>
</feature>
<evidence type="ECO:0000313" key="14">
    <source>
        <dbReference type="Proteomes" id="UP000664169"/>
    </source>
</evidence>
<comment type="subcellular location">
    <subcellularLocation>
        <location evidence="1">Membrane</location>
        <topology evidence="1">Multi-pass membrane protein</topology>
    </subcellularLocation>
</comment>
<evidence type="ECO:0000256" key="3">
    <source>
        <dbReference type="ARBA" id="ARBA00022448"/>
    </source>
</evidence>
<feature type="domain" description="ABC transporter" evidence="11">
    <location>
        <begin position="1036"/>
        <end position="1274"/>
    </location>
</feature>
<evidence type="ECO:0000259" key="12">
    <source>
        <dbReference type="PROSITE" id="PS50929"/>
    </source>
</evidence>
<feature type="domain" description="ABC transporter" evidence="11">
    <location>
        <begin position="377"/>
        <end position="622"/>
    </location>
</feature>
<feature type="transmembrane region" description="Helical" evidence="10">
    <location>
        <begin position="274"/>
        <end position="300"/>
    </location>
</feature>
<feature type="transmembrane region" description="Helical" evidence="10">
    <location>
        <begin position="856"/>
        <end position="879"/>
    </location>
</feature>
<dbReference type="Gene3D" id="1.20.1560.10">
    <property type="entry name" value="ABC transporter type 1, transmembrane domain"/>
    <property type="match status" value="2"/>
</dbReference>
<dbReference type="GO" id="GO:0090374">
    <property type="term" value="P:oligopeptide export from mitochondrion"/>
    <property type="evidence" value="ECO:0007669"/>
    <property type="project" value="TreeGrafter"/>
</dbReference>
<feature type="transmembrane region" description="Helical" evidence="10">
    <location>
        <begin position="202"/>
        <end position="222"/>
    </location>
</feature>
<keyword evidence="5" id="KW-0677">Repeat</keyword>
<accession>A0A8H3EHQ5</accession>
<feature type="domain" description="ABC transmembrane type-1" evidence="12">
    <location>
        <begin position="52"/>
        <end position="342"/>
    </location>
</feature>
<dbReference type="InterPro" id="IPR027417">
    <property type="entry name" value="P-loop_NTPase"/>
</dbReference>
<dbReference type="PROSITE" id="PS50893">
    <property type="entry name" value="ABC_TRANSPORTER_2"/>
    <property type="match status" value="2"/>
</dbReference>
<keyword evidence="8 10" id="KW-1133">Transmembrane helix</keyword>
<evidence type="ECO:0000256" key="2">
    <source>
        <dbReference type="ARBA" id="ARBA00007577"/>
    </source>
</evidence>
<dbReference type="CDD" id="cd18577">
    <property type="entry name" value="ABC_6TM_Pgp_ABCB1_D1_like"/>
    <property type="match status" value="1"/>
</dbReference>
<evidence type="ECO:0000256" key="4">
    <source>
        <dbReference type="ARBA" id="ARBA00022692"/>
    </source>
</evidence>
<dbReference type="InterPro" id="IPR003593">
    <property type="entry name" value="AAA+_ATPase"/>
</dbReference>
<dbReference type="GO" id="GO:0016887">
    <property type="term" value="F:ATP hydrolysis activity"/>
    <property type="evidence" value="ECO:0007669"/>
    <property type="project" value="InterPro"/>
</dbReference>
<feature type="transmembrane region" description="Helical" evidence="10">
    <location>
        <begin position="974"/>
        <end position="998"/>
    </location>
</feature>
<dbReference type="CDD" id="cd18578">
    <property type="entry name" value="ABC_6TM_Pgp_ABCB1_D2_like"/>
    <property type="match status" value="1"/>
</dbReference>
<dbReference type="SMART" id="SM00382">
    <property type="entry name" value="AAA"/>
    <property type="match status" value="2"/>
</dbReference>
<feature type="transmembrane region" description="Helical" evidence="10">
    <location>
        <begin position="757"/>
        <end position="780"/>
    </location>
</feature>
<dbReference type="FunFam" id="3.40.50.300:FF:000913">
    <property type="entry name" value="ABC multidrug transporter SitT"/>
    <property type="match status" value="1"/>
</dbReference>
<feature type="transmembrane region" description="Helical" evidence="10">
    <location>
        <begin position="175"/>
        <end position="196"/>
    </location>
</feature>
<dbReference type="GO" id="GO:0005524">
    <property type="term" value="F:ATP binding"/>
    <property type="evidence" value="ECO:0007669"/>
    <property type="project" value="UniProtKB-KW"/>
</dbReference>
<keyword evidence="9 10" id="KW-0472">Membrane</keyword>
<dbReference type="Proteomes" id="UP000664169">
    <property type="component" value="Unassembled WGS sequence"/>
</dbReference>
<dbReference type="PANTHER" id="PTHR43394">
    <property type="entry name" value="ATP-DEPENDENT PERMEASE MDL1, MITOCHONDRIAL"/>
    <property type="match status" value="1"/>
</dbReference>
<evidence type="ECO:0000256" key="5">
    <source>
        <dbReference type="ARBA" id="ARBA00022737"/>
    </source>
</evidence>
<feature type="domain" description="ABC transmembrane type-1" evidence="12">
    <location>
        <begin position="713"/>
        <end position="1003"/>
    </location>
</feature>
<dbReference type="InterPro" id="IPR036640">
    <property type="entry name" value="ABC1_TM_sf"/>
</dbReference>
<feature type="transmembrane region" description="Helical" evidence="10">
    <location>
        <begin position="99"/>
        <end position="123"/>
    </location>
</feature>
<evidence type="ECO:0000256" key="6">
    <source>
        <dbReference type="ARBA" id="ARBA00022741"/>
    </source>
</evidence>
<dbReference type="Pfam" id="PF00664">
    <property type="entry name" value="ABC_membrane"/>
    <property type="match status" value="2"/>
</dbReference>
<evidence type="ECO:0000256" key="1">
    <source>
        <dbReference type="ARBA" id="ARBA00004141"/>
    </source>
</evidence>
<dbReference type="PROSITE" id="PS00211">
    <property type="entry name" value="ABC_TRANSPORTER_1"/>
    <property type="match status" value="2"/>
</dbReference>
<dbReference type="SUPFAM" id="SSF52540">
    <property type="entry name" value="P-loop containing nucleoside triphosphate hydrolases"/>
    <property type="match status" value="2"/>
</dbReference>
<evidence type="ECO:0000256" key="9">
    <source>
        <dbReference type="ARBA" id="ARBA00023136"/>
    </source>
</evidence>
<dbReference type="Gene3D" id="3.40.50.300">
    <property type="entry name" value="P-loop containing nucleotide triphosphate hydrolases"/>
    <property type="match status" value="2"/>
</dbReference>
<dbReference type="OrthoDB" id="6500128at2759"/>
<dbReference type="FunFam" id="3.40.50.300:FF:000604">
    <property type="entry name" value="ABC transporter B family member 28"/>
    <property type="match status" value="1"/>
</dbReference>
<dbReference type="InterPro" id="IPR017871">
    <property type="entry name" value="ABC_transporter-like_CS"/>
</dbReference>
<evidence type="ECO:0000256" key="8">
    <source>
        <dbReference type="ARBA" id="ARBA00022989"/>
    </source>
</evidence>
<keyword evidence="6" id="KW-0547">Nucleotide-binding</keyword>
<comment type="caution">
    <text evidence="13">The sequence shown here is derived from an EMBL/GenBank/DDBJ whole genome shotgun (WGS) entry which is preliminary data.</text>
</comment>
<keyword evidence="14" id="KW-1185">Reference proteome</keyword>
<organism evidence="13 14">
    <name type="scientific">Gomphillus americanus</name>
    <dbReference type="NCBI Taxonomy" id="1940652"/>
    <lineage>
        <taxon>Eukaryota</taxon>
        <taxon>Fungi</taxon>
        <taxon>Dikarya</taxon>
        <taxon>Ascomycota</taxon>
        <taxon>Pezizomycotina</taxon>
        <taxon>Lecanoromycetes</taxon>
        <taxon>OSLEUM clade</taxon>
        <taxon>Ostropomycetidae</taxon>
        <taxon>Ostropales</taxon>
        <taxon>Graphidaceae</taxon>
        <taxon>Gomphilloideae</taxon>
        <taxon>Gomphillus</taxon>
    </lineage>
</organism>
<keyword evidence="4 10" id="KW-0812">Transmembrane</keyword>
<dbReference type="EMBL" id="CAJPDQ010000002">
    <property type="protein sequence ID" value="CAF9905459.1"/>
    <property type="molecule type" value="Genomic_DNA"/>
</dbReference>
<sequence>MGVTEFELEGRTLNSDQSINVLEEQLKFDQVDASFLSAYSFATRKERIILGVSCFAAFIAGVCQILPTILFGFLAGVFVEVGNNNQASPHALNGMAIQYILGFVWIAIVSFGTHFLAIAGFVYTGERITARIKQRFLSAILRQNIGFFDGEGRDSLVSNLTSDSDIIREGISQKLSLTISAIGTLIGTLIVGFVLNARLTGIVIWSVIATFLLAAGANFVAITHGTKANDARTEFTNIVEQSLHAIKTVLALCAEKDVLRQFSRCNESAARSGFYLRSLVGCVMGFAVAIGYLSVALTFWQGSHLMSSATATFSQVVAIALLFKSAAFSVLGLGAHVEAFTRTGISLGKILSVIHRHPSAYKYLEETIPDVRFDGSIVFKDVRFIYPTRSSTVILDKINLTIESSKLTTIVGSSGSGKSSIVNLLLGFYPLVSGSLHIGKQDIRSCQLDMLRKLVRVVPQDPILFECSIHENVALGLLEADRERLSQDQQRAMVKTACQIAEIHEFISKQQGGYEARVGPRGENLSGGQRQRVALARALVSNPPILILDEATSALDIQTEAKVLENLRQWQANHTIINISHRLLAAKWSDTVVVLKSGQVIEQGSYDSLVNDGGYGAYFRSLTVQDNPQLDFLHTARPDTEHSSLHIDRMSISAMSFQKSVHTLTPLVNQATKTESAKNVRAEESISKSYRASRRVTAQFVWSMCRAEWIYIAVGALASIIASLEEPIAALLFAYAVVALSSLEDSQGTVNGPSIGLISWIFLALGLVQFLMFCIQAFSFAHSAEQMVMRVRTLVFRSFLSRNVAFYEEEQNSVAKLIRIVFDSSEAMTGFSGAILGATLTGSFTILAALSLGCALGWKLALVCGATIPLIVICGFWGISLVEHLKLQIEEYHTASARIGSEAIAGIKTVAAFGMEKDVLIRYGNSLSKATGKSLWSNLKLSAIYAVTQAILYLCMALGFWYGSRLIFSGEYTIFQVVVVYSSIITSAYSAGVIFSFATDLGKAKSAALTITQNLEQSVRKTEPQPRQATVLGERLELQDVYFAYPSRPNHYMLRSINLQASRGQHIAIVGESGSGKSTLLSLLARFHEQTLGRILLDGNPVSDIDLESFRQQVAIVSQESVLFQGTIFENLTLGLSEFLPSDAQIQKACTEAGVWDLIQSLPEALHTQVGSRGTTLSGGQRQRLSLARALLRNAKVLLLDEITSAVDLQTESLILAALEKIGQDRIVISVSHRPEMNKRADRIFVLRAGEICEEGNHESLIRQRGIYWVINGTSLPSGEETRNQLDRI</sequence>
<evidence type="ECO:0000259" key="11">
    <source>
        <dbReference type="PROSITE" id="PS50893"/>
    </source>
</evidence>
<gene>
    <name evidence="13" type="ORF">GOMPHAMPRED_003192</name>
</gene>
<dbReference type="Pfam" id="PF00005">
    <property type="entry name" value="ABC_tran"/>
    <property type="match status" value="2"/>
</dbReference>
<protein>
    <submittedName>
        <fullName evidence="13">Uncharacterized protein</fullName>
    </submittedName>
</protein>
<evidence type="ECO:0000256" key="10">
    <source>
        <dbReference type="SAM" id="Phobius"/>
    </source>
</evidence>
<reference evidence="13" key="1">
    <citation type="submission" date="2021-03" db="EMBL/GenBank/DDBJ databases">
        <authorList>
            <person name="Tagirdzhanova G."/>
        </authorList>
    </citation>
    <scope>NUCLEOTIDE SEQUENCE</scope>
</reference>
<keyword evidence="7" id="KW-0067">ATP-binding</keyword>
<keyword evidence="3" id="KW-0813">Transport</keyword>
<evidence type="ECO:0000256" key="7">
    <source>
        <dbReference type="ARBA" id="ARBA00022840"/>
    </source>
</evidence>